<feature type="chain" id="PRO_5025442623" evidence="2">
    <location>
        <begin position="20"/>
        <end position="94"/>
    </location>
</feature>
<evidence type="ECO:0000256" key="1">
    <source>
        <dbReference type="SAM" id="MobiDB-lite"/>
    </source>
</evidence>
<evidence type="ECO:0000256" key="2">
    <source>
        <dbReference type="SAM" id="SignalP"/>
    </source>
</evidence>
<feature type="compositionally biased region" description="Low complexity" evidence="1">
    <location>
        <begin position="38"/>
        <end position="49"/>
    </location>
</feature>
<keyword evidence="2" id="KW-0732">Signal</keyword>
<name>A0A6B0U3A4_IXORI</name>
<proteinExistence type="predicted"/>
<sequence>MELQMYWITSLCLSSLAMCRHFRSVLSHTCRSRSILVSSSTGGASTSTAQRQSLKGSPSPSFLKASSTSACCTVAHPLLFSRASMIRVCRQLSR</sequence>
<feature type="region of interest" description="Disordered" evidence="1">
    <location>
        <begin position="37"/>
        <end position="63"/>
    </location>
</feature>
<evidence type="ECO:0000313" key="3">
    <source>
        <dbReference type="EMBL" id="MXU86969.1"/>
    </source>
</evidence>
<feature type="compositionally biased region" description="Polar residues" evidence="1">
    <location>
        <begin position="50"/>
        <end position="63"/>
    </location>
</feature>
<dbReference type="EMBL" id="GIFC01004886">
    <property type="protein sequence ID" value="MXU86969.1"/>
    <property type="molecule type" value="Transcribed_RNA"/>
</dbReference>
<dbReference type="AlphaFoldDB" id="A0A6B0U3A4"/>
<feature type="signal peptide" evidence="2">
    <location>
        <begin position="1"/>
        <end position="19"/>
    </location>
</feature>
<reference evidence="3" key="1">
    <citation type="submission" date="2019-12" db="EMBL/GenBank/DDBJ databases">
        <title>An insight into the sialome of adult female Ixodes ricinus ticks feeding for 6 days.</title>
        <authorList>
            <person name="Perner J."/>
            <person name="Ribeiro J.M.C."/>
        </authorList>
    </citation>
    <scope>NUCLEOTIDE SEQUENCE</scope>
    <source>
        <strain evidence="3">Semi-engorged</strain>
        <tissue evidence="3">Salivary glands</tissue>
    </source>
</reference>
<accession>A0A6B0U3A4</accession>
<organism evidence="3">
    <name type="scientific">Ixodes ricinus</name>
    <name type="common">Common tick</name>
    <name type="synonym">Acarus ricinus</name>
    <dbReference type="NCBI Taxonomy" id="34613"/>
    <lineage>
        <taxon>Eukaryota</taxon>
        <taxon>Metazoa</taxon>
        <taxon>Ecdysozoa</taxon>
        <taxon>Arthropoda</taxon>
        <taxon>Chelicerata</taxon>
        <taxon>Arachnida</taxon>
        <taxon>Acari</taxon>
        <taxon>Parasitiformes</taxon>
        <taxon>Ixodida</taxon>
        <taxon>Ixodoidea</taxon>
        <taxon>Ixodidae</taxon>
        <taxon>Ixodinae</taxon>
        <taxon>Ixodes</taxon>
    </lineage>
</organism>
<protein>
    <submittedName>
        <fullName evidence="3">Putative secreted protein</fullName>
    </submittedName>
</protein>